<dbReference type="AlphaFoldDB" id="A0A4S2GWW0"/>
<dbReference type="GO" id="GO:0015031">
    <property type="term" value="P:protein transport"/>
    <property type="evidence" value="ECO:0007669"/>
    <property type="project" value="UniProtKB-KW"/>
</dbReference>
<keyword evidence="11" id="KW-1185">Reference proteome</keyword>
<dbReference type="InterPro" id="IPR051472">
    <property type="entry name" value="T3SS_Stator/FliH"/>
</dbReference>
<proteinExistence type="inferred from homology"/>
<feature type="domain" description="Flagellar assembly protein FliH/Type III secretion system HrpE" evidence="9">
    <location>
        <begin position="60"/>
        <end position="184"/>
    </location>
</feature>
<evidence type="ECO:0000256" key="6">
    <source>
        <dbReference type="ARBA" id="ARBA00022927"/>
    </source>
</evidence>
<dbReference type="PANTHER" id="PTHR34982">
    <property type="entry name" value="YOP PROTEINS TRANSLOCATION PROTEIN L"/>
    <property type="match status" value="1"/>
</dbReference>
<evidence type="ECO:0000313" key="10">
    <source>
        <dbReference type="EMBL" id="TGY87524.1"/>
    </source>
</evidence>
<comment type="caution">
    <text evidence="10">The sequence shown here is derived from an EMBL/GenBank/DDBJ whole genome shotgun (WGS) entry which is preliminary data.</text>
</comment>
<dbReference type="GO" id="GO:0005829">
    <property type="term" value="C:cytosol"/>
    <property type="evidence" value="ECO:0007669"/>
    <property type="project" value="TreeGrafter"/>
</dbReference>
<comment type="similarity">
    <text evidence="2">Belongs to the FliH family.</text>
</comment>
<evidence type="ECO:0000259" key="9">
    <source>
        <dbReference type="Pfam" id="PF02108"/>
    </source>
</evidence>
<dbReference type="OrthoDB" id="7304298at2"/>
<reference evidence="10 11" key="1">
    <citation type="journal article" date="2017" name="Int. J. Syst. Evol. Microbiol.">
        <title>Marinicauda algicola sp. nov., isolated from a marine red alga Rhodosorus marinus.</title>
        <authorList>
            <person name="Jeong S.E."/>
            <person name="Jeon S.H."/>
            <person name="Chun B.H."/>
            <person name="Kim D.W."/>
            <person name="Jeon C.O."/>
        </authorList>
    </citation>
    <scope>NUCLEOTIDE SEQUENCE [LARGE SCALE GENOMIC DNA]</scope>
    <source>
        <strain evidence="10 11">JCM 31718</strain>
    </source>
</reference>
<feature type="coiled-coil region" evidence="8">
    <location>
        <begin position="33"/>
        <end position="94"/>
    </location>
</feature>
<dbReference type="EMBL" id="SRXW01000005">
    <property type="protein sequence ID" value="TGY87524.1"/>
    <property type="molecule type" value="Genomic_DNA"/>
</dbReference>
<dbReference type="RefSeq" id="WP_135997033.1">
    <property type="nucleotide sequence ID" value="NZ_CP071057.1"/>
</dbReference>
<protein>
    <recommendedName>
        <fullName evidence="3">Flagellar assembly protein FliH</fullName>
    </recommendedName>
</protein>
<accession>A0A4S2GWW0</accession>
<keyword evidence="7" id="KW-1006">Bacterial flagellum protein export</keyword>
<evidence type="ECO:0000256" key="1">
    <source>
        <dbReference type="ARBA" id="ARBA00003041"/>
    </source>
</evidence>
<evidence type="ECO:0000313" key="11">
    <source>
        <dbReference type="Proteomes" id="UP000308054"/>
    </source>
</evidence>
<comment type="function">
    <text evidence="1">Needed for flagellar regrowth and assembly.</text>
</comment>
<evidence type="ECO:0000256" key="7">
    <source>
        <dbReference type="ARBA" id="ARBA00023225"/>
    </source>
</evidence>
<evidence type="ECO:0000256" key="4">
    <source>
        <dbReference type="ARBA" id="ARBA00022448"/>
    </source>
</evidence>
<sequence length="219" mass="23491">MSQAYKPFAFDRVFAEDGTVLRDGERVKNIFTREELEAEASAAAAAARTSEEAQASREAAEALKQLTGRLQSILSRMDQESARLREDAARLAAAAAARIAGKALEAYGEDTITECVREALADLRSEPRIAVRVAPHLAEPVADRLYEAAEKMGFEGAVVVRADEEVAVGDCVLEWRAGIIERTAADIESRIAEAIEKWLARPADEQSQSASATSGGAAA</sequence>
<dbReference type="Pfam" id="PF02108">
    <property type="entry name" value="FliH"/>
    <property type="match status" value="1"/>
</dbReference>
<name>A0A4S2GWW0_9PROT</name>
<dbReference type="Proteomes" id="UP000308054">
    <property type="component" value="Unassembled WGS sequence"/>
</dbReference>
<keyword evidence="8" id="KW-0175">Coiled coil</keyword>
<keyword evidence="5" id="KW-1005">Bacterial flagellum biogenesis</keyword>
<keyword evidence="6" id="KW-0653">Protein transport</keyword>
<gene>
    <name evidence="10" type="ORF">E5163_13895</name>
</gene>
<evidence type="ECO:0000256" key="2">
    <source>
        <dbReference type="ARBA" id="ARBA00006602"/>
    </source>
</evidence>
<organism evidence="10 11">
    <name type="scientific">Marinicauda algicola</name>
    <dbReference type="NCBI Taxonomy" id="2029849"/>
    <lineage>
        <taxon>Bacteria</taxon>
        <taxon>Pseudomonadati</taxon>
        <taxon>Pseudomonadota</taxon>
        <taxon>Alphaproteobacteria</taxon>
        <taxon>Maricaulales</taxon>
        <taxon>Maricaulaceae</taxon>
        <taxon>Marinicauda</taxon>
    </lineage>
</organism>
<dbReference type="InterPro" id="IPR018035">
    <property type="entry name" value="Flagellar_FliH/T3SS_HrpE"/>
</dbReference>
<dbReference type="GO" id="GO:0044781">
    <property type="term" value="P:bacterial-type flagellum organization"/>
    <property type="evidence" value="ECO:0007669"/>
    <property type="project" value="UniProtKB-KW"/>
</dbReference>
<evidence type="ECO:0000256" key="5">
    <source>
        <dbReference type="ARBA" id="ARBA00022795"/>
    </source>
</evidence>
<dbReference type="PANTHER" id="PTHR34982:SF1">
    <property type="entry name" value="FLAGELLAR ASSEMBLY PROTEIN FLIH"/>
    <property type="match status" value="1"/>
</dbReference>
<evidence type="ECO:0000256" key="8">
    <source>
        <dbReference type="SAM" id="Coils"/>
    </source>
</evidence>
<keyword evidence="4" id="KW-0813">Transport</keyword>
<evidence type="ECO:0000256" key="3">
    <source>
        <dbReference type="ARBA" id="ARBA00016507"/>
    </source>
</evidence>